<dbReference type="PANTHER" id="PTHR11091">
    <property type="entry name" value="OXIDOREDUCTASE-RELATED"/>
    <property type="match status" value="1"/>
</dbReference>
<proteinExistence type="inferred from homology"/>
<gene>
    <name evidence="3" type="ORF">BB934_16735</name>
</gene>
<dbReference type="OrthoDB" id="9811519at2"/>
<dbReference type="Gene3D" id="1.10.1530.10">
    <property type="match status" value="1"/>
</dbReference>
<dbReference type="Gene3D" id="3.30.1370.60">
    <property type="entry name" value="Hypothetical oxidoreductase yiak, domain 2"/>
    <property type="match status" value="1"/>
</dbReference>
<dbReference type="InterPro" id="IPR003767">
    <property type="entry name" value="Malate/L-lactate_DH-like"/>
</dbReference>
<organism evidence="3">
    <name type="scientific">Microvirga ossetica</name>
    <dbReference type="NCBI Taxonomy" id="1882682"/>
    <lineage>
        <taxon>Bacteria</taxon>
        <taxon>Pseudomonadati</taxon>
        <taxon>Pseudomonadota</taxon>
        <taxon>Alphaproteobacteria</taxon>
        <taxon>Hyphomicrobiales</taxon>
        <taxon>Methylobacteriaceae</taxon>
        <taxon>Microvirga</taxon>
    </lineage>
</organism>
<dbReference type="SUPFAM" id="SSF89733">
    <property type="entry name" value="L-sulfolactate dehydrogenase-like"/>
    <property type="match status" value="1"/>
</dbReference>
<dbReference type="AlphaFoldDB" id="A0A1B2EI72"/>
<evidence type="ECO:0000256" key="2">
    <source>
        <dbReference type="ARBA" id="ARBA00023002"/>
    </source>
</evidence>
<dbReference type="Pfam" id="PF02615">
    <property type="entry name" value="Ldh_2"/>
    <property type="match status" value="1"/>
</dbReference>
<accession>A0A1B2EI72</accession>
<name>A0A1B2EI72_9HYPH</name>
<sequence length="351" mass="36349">MSLTSTPVIVPADRLREIVRTIFSAAGSSEREAGLVADHLVGANLRGHDSHGVSMIPAYVANALDGSLVLNQALSVAFDSGALIICDGGVGIGQVMAHDAIEAGIERAAGTGACIVGLRNSHHIGRIGHWAEQCAAAGLVSIHFVNVVSTPAVAPFGGTKARVGTNPFAVGIPRTDMPPVVVDFATSRLAAGKVHVAFNQGVSIPEGALLDADGHPTTDPSALFSDPPGALLPFGEHKGWGLSVACELLGAALIGGKTQSGPKQGNAIVNSMLSILVSPDRLGTRANLDDETNAFVSWVRSEADRASQILMPGDPERETKRWREANGIPIDARTWQEIEAAAESVGVPRLA</sequence>
<dbReference type="KEGG" id="moc:BB934_16735"/>
<dbReference type="InterPro" id="IPR043143">
    <property type="entry name" value="Mal/L-sulf/L-lact_DH-like_NADP"/>
</dbReference>
<protein>
    <submittedName>
        <fullName evidence="3">Malate/lactate/ureidoglycolate dehydrogenase</fullName>
    </submittedName>
</protein>
<comment type="similarity">
    <text evidence="1">Belongs to the LDH2/MDH2 oxidoreductase family.</text>
</comment>
<dbReference type="EMBL" id="CP016616">
    <property type="protein sequence ID" value="ANY79670.1"/>
    <property type="molecule type" value="Genomic_DNA"/>
</dbReference>
<dbReference type="InterPro" id="IPR036111">
    <property type="entry name" value="Mal/L-sulfo/L-lacto_DH-like_sf"/>
</dbReference>
<reference evidence="3" key="1">
    <citation type="submission" date="2016-07" db="EMBL/GenBank/DDBJ databases">
        <title>Microvirga ossetica sp. nov. a new species of rhizobia isolated from root nodules of the legume species Vicia alpestris Steven originated from North Ossetia region in the Caucasus.</title>
        <authorList>
            <person name="Safronova V.I."/>
            <person name="Kuznetsova I.G."/>
            <person name="Sazanova A.L."/>
            <person name="Belimov A."/>
            <person name="Andronov E."/>
            <person name="Osledkin Y.S."/>
            <person name="Onishchuk O.P."/>
            <person name="Kurchak O.N."/>
            <person name="Shaposhnikov A.I."/>
            <person name="Willems A."/>
            <person name="Tikhonovich I.A."/>
        </authorList>
    </citation>
    <scope>NUCLEOTIDE SEQUENCE [LARGE SCALE GENOMIC DNA]</scope>
    <source>
        <strain evidence="3">V5/3M</strain>
    </source>
</reference>
<evidence type="ECO:0000256" key="1">
    <source>
        <dbReference type="ARBA" id="ARBA00006056"/>
    </source>
</evidence>
<dbReference type="GO" id="GO:0016491">
    <property type="term" value="F:oxidoreductase activity"/>
    <property type="evidence" value="ECO:0007669"/>
    <property type="project" value="UniProtKB-KW"/>
</dbReference>
<dbReference type="InterPro" id="IPR043144">
    <property type="entry name" value="Mal/L-sulf/L-lact_DH-like_ah"/>
</dbReference>
<keyword evidence="2" id="KW-0560">Oxidoreductase</keyword>
<dbReference type="RefSeq" id="WP_099510690.1">
    <property type="nucleotide sequence ID" value="NZ_CP016616.1"/>
</dbReference>
<dbReference type="NCBIfam" id="NF007504">
    <property type="entry name" value="PRK10098.1"/>
    <property type="match status" value="1"/>
</dbReference>
<evidence type="ECO:0000313" key="3">
    <source>
        <dbReference type="EMBL" id="ANY79670.1"/>
    </source>
</evidence>
<dbReference type="PANTHER" id="PTHR11091:SF0">
    <property type="entry name" value="MALATE DEHYDROGENASE"/>
    <property type="match status" value="1"/>
</dbReference>